<evidence type="ECO:0000256" key="5">
    <source>
        <dbReference type="ARBA" id="ARBA00022949"/>
    </source>
</evidence>
<keyword evidence="10" id="KW-0946">Virion</keyword>
<reference evidence="10 11" key="1">
    <citation type="submission" date="2019-07" db="EMBL/GenBank/DDBJ databases">
        <title>Chromosome genome assembly for large yellow croaker.</title>
        <authorList>
            <person name="Xiao S."/>
        </authorList>
    </citation>
    <scope>NUCLEOTIDE SEQUENCE [LARGE SCALE GENOMIC DNA]</scope>
    <source>
        <strain evidence="10">JMULYC20181020</strain>
        <tissue evidence="10">Muscle</tissue>
    </source>
</reference>
<keyword evidence="5" id="KW-0965">Cell junction</keyword>
<dbReference type="GO" id="GO:0045104">
    <property type="term" value="P:intermediate filament cytoskeleton organization"/>
    <property type="evidence" value="ECO:0007669"/>
    <property type="project" value="InterPro"/>
</dbReference>
<sequence>MDQQTSDILRLQREIRSITLKLEFLQKEKSSEKTVYKEVVRVEKDQAVEAERDRLREQLSQHKFTRQDLEDEIRRINDKINLMISSKSSSSREENTLIINRDALQREKDNLTRELRTLEAKKHDTSLSFQQQSKLISERTQKSKQRSLKMESDTQRLEREILDEKDKIHMRDSTIRDLLLQVQKEEQNETRTKETNVSTKITILDPDTGKDMSPYDAYLQGLIDRQQYIHLQELECDWEEITSMGPDGETSVLQDRKSGKQYSIKDALKEGRLTEYNLQKYKQGKMAISEFALLVAGDNRKQPQYNSVTQNTITPVKSAPSASTTEEILPVAGVIDTNTDTCFTIRSATLRKLIDPTTAQKLLEAQAATGGIIDITNKERYTVHKAATRGLIEDSQLQRLLNAQKAFSGVEEPMTRECLSVGEAIQKGWMRKDTAIRYMEAQYLTGGLVNPKNGSRVSIFDALGTKMIDSTMMRELQAESSYIKDIVDPITKERINYKQALDRCKKEPVSGLPMLPASSKDSGYTYNSTSKYTRF</sequence>
<dbReference type="GO" id="GO:0005737">
    <property type="term" value="C:cytoplasm"/>
    <property type="evidence" value="ECO:0007669"/>
    <property type="project" value="TreeGrafter"/>
</dbReference>
<evidence type="ECO:0000256" key="3">
    <source>
        <dbReference type="ARBA" id="ARBA00022553"/>
    </source>
</evidence>
<accession>A0A6G0JAC1</accession>
<dbReference type="GO" id="GO:0045296">
    <property type="term" value="F:cadherin binding"/>
    <property type="evidence" value="ECO:0007669"/>
    <property type="project" value="TreeGrafter"/>
</dbReference>
<comment type="caution">
    <text evidence="10">The sequence shown here is derived from an EMBL/GenBank/DDBJ whole genome shotgun (WGS) entry which is preliminary data.</text>
</comment>
<dbReference type="FunFam" id="3.90.1290.10:FF:000010">
    <property type="entry name" value="Envoplakin a"/>
    <property type="match status" value="1"/>
</dbReference>
<protein>
    <submittedName>
        <fullName evidence="10">Envoplakin 210 kDa cornified envelope protein</fullName>
    </submittedName>
</protein>
<evidence type="ECO:0000313" key="11">
    <source>
        <dbReference type="Proteomes" id="UP000424527"/>
    </source>
</evidence>
<keyword evidence="3" id="KW-0597">Phosphoprotein</keyword>
<dbReference type="InterPro" id="IPR001101">
    <property type="entry name" value="Plectin_repeat"/>
</dbReference>
<dbReference type="InterPro" id="IPR043197">
    <property type="entry name" value="Plakin"/>
</dbReference>
<name>A0A6G0JAC1_LARCR</name>
<comment type="similarity">
    <text evidence="2">Belongs to the plakin or cytolinker family.</text>
</comment>
<evidence type="ECO:0000256" key="7">
    <source>
        <dbReference type="SAM" id="Coils"/>
    </source>
</evidence>
<evidence type="ECO:0000313" key="10">
    <source>
        <dbReference type="EMBL" id="KAE8300698.1"/>
    </source>
</evidence>
<gene>
    <name evidence="10" type="ORF">D5F01_LYC00845</name>
</gene>
<dbReference type="EMBL" id="REGW02000001">
    <property type="protein sequence ID" value="KAE8300698.1"/>
    <property type="molecule type" value="Genomic_DNA"/>
</dbReference>
<evidence type="ECO:0000259" key="9">
    <source>
        <dbReference type="Pfam" id="PF26346"/>
    </source>
</evidence>
<keyword evidence="6 7" id="KW-0175">Coiled coil</keyword>
<proteinExistence type="inferred from homology"/>
<dbReference type="GO" id="GO:0005882">
    <property type="term" value="C:intermediate filament"/>
    <property type="evidence" value="ECO:0007669"/>
    <property type="project" value="TreeGrafter"/>
</dbReference>
<comment type="subcellular location">
    <subcellularLocation>
        <location evidence="1">Cell junction</location>
    </subcellularLocation>
</comment>
<dbReference type="Pfam" id="PF26346">
    <property type="entry name" value="Plectin_PPL"/>
    <property type="match status" value="1"/>
</dbReference>
<evidence type="ECO:0000256" key="1">
    <source>
        <dbReference type="ARBA" id="ARBA00004282"/>
    </source>
</evidence>
<dbReference type="GO" id="GO:0042060">
    <property type="term" value="P:wound healing"/>
    <property type="evidence" value="ECO:0007669"/>
    <property type="project" value="TreeGrafter"/>
</dbReference>
<dbReference type="GO" id="GO:0016020">
    <property type="term" value="C:membrane"/>
    <property type="evidence" value="ECO:0007669"/>
    <property type="project" value="TreeGrafter"/>
</dbReference>
<dbReference type="Gene3D" id="3.30.160.780">
    <property type="match status" value="1"/>
</dbReference>
<dbReference type="SMART" id="SM00250">
    <property type="entry name" value="PLEC"/>
    <property type="match status" value="7"/>
</dbReference>
<keyword evidence="10" id="KW-0261">Viral envelope protein</keyword>
<feature type="coiled-coil region" evidence="7">
    <location>
        <begin position="52"/>
        <end position="128"/>
    </location>
</feature>
<dbReference type="PANTHER" id="PTHR23169:SF7">
    <property type="entry name" value="ENVOPLAKIN"/>
    <property type="match status" value="1"/>
</dbReference>
<dbReference type="AlphaFoldDB" id="A0A6G0JAC1"/>
<dbReference type="InterPro" id="IPR035915">
    <property type="entry name" value="Plakin_repeat_sf"/>
</dbReference>
<feature type="domain" description="Periplakin-like plectin repeat" evidence="9">
    <location>
        <begin position="4"/>
        <end position="87"/>
    </location>
</feature>
<evidence type="ECO:0000256" key="2">
    <source>
        <dbReference type="ARBA" id="ARBA00009109"/>
    </source>
</evidence>
<dbReference type="FunFam" id="3.30.160.780:FF:000001">
    <property type="entry name" value="Plectin a"/>
    <property type="match status" value="1"/>
</dbReference>
<feature type="region of interest" description="Disordered" evidence="8">
    <location>
        <begin position="129"/>
        <end position="153"/>
    </location>
</feature>
<dbReference type="Gene3D" id="3.90.1290.10">
    <property type="entry name" value="Plakin repeat"/>
    <property type="match status" value="1"/>
</dbReference>
<dbReference type="Proteomes" id="UP000424527">
    <property type="component" value="Unassembled WGS sequence"/>
</dbReference>
<dbReference type="GO" id="GO:0005198">
    <property type="term" value="F:structural molecule activity"/>
    <property type="evidence" value="ECO:0007669"/>
    <property type="project" value="TreeGrafter"/>
</dbReference>
<dbReference type="PANTHER" id="PTHR23169">
    <property type="entry name" value="ENVOPLAKIN"/>
    <property type="match status" value="1"/>
</dbReference>
<dbReference type="SUPFAM" id="SSF75399">
    <property type="entry name" value="Plakin repeat"/>
    <property type="match status" value="2"/>
</dbReference>
<keyword evidence="4" id="KW-0677">Repeat</keyword>
<dbReference type="InterPro" id="IPR058847">
    <property type="entry name" value="Plectin_PPL"/>
</dbReference>
<evidence type="ECO:0000256" key="6">
    <source>
        <dbReference type="ARBA" id="ARBA00023054"/>
    </source>
</evidence>
<dbReference type="GO" id="GO:0070161">
    <property type="term" value="C:anchoring junction"/>
    <property type="evidence" value="ECO:0007669"/>
    <property type="project" value="UniProtKB-SubCell"/>
</dbReference>
<evidence type="ECO:0000256" key="4">
    <source>
        <dbReference type="ARBA" id="ARBA00022737"/>
    </source>
</evidence>
<dbReference type="Pfam" id="PF00681">
    <property type="entry name" value="Plectin"/>
    <property type="match status" value="3"/>
</dbReference>
<organism evidence="10 11">
    <name type="scientific">Larimichthys crocea</name>
    <name type="common">Large yellow croaker</name>
    <name type="synonym">Pseudosciaena crocea</name>
    <dbReference type="NCBI Taxonomy" id="215358"/>
    <lineage>
        <taxon>Eukaryota</taxon>
        <taxon>Metazoa</taxon>
        <taxon>Chordata</taxon>
        <taxon>Craniata</taxon>
        <taxon>Vertebrata</taxon>
        <taxon>Euteleostomi</taxon>
        <taxon>Actinopterygii</taxon>
        <taxon>Neopterygii</taxon>
        <taxon>Teleostei</taxon>
        <taxon>Neoteleostei</taxon>
        <taxon>Acanthomorphata</taxon>
        <taxon>Eupercaria</taxon>
        <taxon>Sciaenidae</taxon>
        <taxon>Larimichthys</taxon>
    </lineage>
</organism>
<keyword evidence="11" id="KW-1185">Reference proteome</keyword>
<evidence type="ECO:0000256" key="8">
    <source>
        <dbReference type="SAM" id="MobiDB-lite"/>
    </source>
</evidence>